<accession>A0A0F3IRW0</accession>
<dbReference type="InterPro" id="IPR027417">
    <property type="entry name" value="P-loop_NTPase"/>
</dbReference>
<dbReference type="InterPro" id="IPR008995">
    <property type="entry name" value="Mo/tungstate-bd_C_term_dom"/>
</dbReference>
<dbReference type="SMART" id="SM00382">
    <property type="entry name" value="AAA"/>
    <property type="match status" value="1"/>
</dbReference>
<dbReference type="OrthoDB" id="9802264at2"/>
<feature type="region of interest" description="Disordered" evidence="9">
    <location>
        <begin position="1"/>
        <end position="28"/>
    </location>
</feature>
<dbReference type="Gene3D" id="3.40.50.300">
    <property type="entry name" value="P-loop containing nucleotide triphosphate hydrolases"/>
    <property type="match status" value="1"/>
</dbReference>
<evidence type="ECO:0000256" key="3">
    <source>
        <dbReference type="ARBA" id="ARBA00022519"/>
    </source>
</evidence>
<evidence type="ECO:0000259" key="10">
    <source>
        <dbReference type="PROSITE" id="PS50893"/>
    </source>
</evidence>
<dbReference type="EC" id="7.6.2.11" evidence="8"/>
<proteinExistence type="inferred from homology"/>
<protein>
    <recommendedName>
        <fullName evidence="8">Spermidine/putrescine import ATP-binding protein PotA</fullName>
        <ecNumber evidence="8">7.6.2.11</ecNumber>
    </recommendedName>
</protein>
<dbReference type="Pfam" id="PF00005">
    <property type="entry name" value="ABC_tran"/>
    <property type="match status" value="1"/>
</dbReference>
<dbReference type="GO" id="GO:0016887">
    <property type="term" value="F:ATP hydrolysis activity"/>
    <property type="evidence" value="ECO:0007669"/>
    <property type="project" value="InterPro"/>
</dbReference>
<dbReference type="Proteomes" id="UP000033774">
    <property type="component" value="Unassembled WGS sequence"/>
</dbReference>
<dbReference type="SUPFAM" id="SSF52540">
    <property type="entry name" value="P-loop containing nucleoside triphosphate hydrolases"/>
    <property type="match status" value="1"/>
</dbReference>
<dbReference type="InterPro" id="IPR017871">
    <property type="entry name" value="ABC_transporter-like_CS"/>
</dbReference>
<dbReference type="GO" id="GO:0043190">
    <property type="term" value="C:ATP-binding cassette (ABC) transporter complex"/>
    <property type="evidence" value="ECO:0007669"/>
    <property type="project" value="InterPro"/>
</dbReference>
<dbReference type="CDD" id="cd03300">
    <property type="entry name" value="ABC_PotA_N"/>
    <property type="match status" value="1"/>
</dbReference>
<comment type="caution">
    <text evidence="11">The sequence shown here is derived from an EMBL/GenBank/DDBJ whole genome shotgun (WGS) entry which is preliminary data.</text>
</comment>
<dbReference type="PROSITE" id="PS50893">
    <property type="entry name" value="ABC_TRANSPORTER_2"/>
    <property type="match status" value="1"/>
</dbReference>
<dbReference type="Gene3D" id="2.40.50.100">
    <property type="match status" value="1"/>
</dbReference>
<comment type="similarity">
    <text evidence="8">Belongs to the ABC transporter superfamily. Spermidine/putrescine importer (TC 3.A.1.11.1) family.</text>
</comment>
<comment type="catalytic activity">
    <reaction evidence="8">
        <text>ATP + H2O + polyamine-[polyamine-binding protein]Side 1 = ADP + phosphate + polyamineSide 2 + [polyamine-binding protein]Side 1.</text>
        <dbReference type="EC" id="7.6.2.11"/>
    </reaction>
</comment>
<dbReference type="EMBL" id="LAJY01000314">
    <property type="protein sequence ID" value="KJV09283.1"/>
    <property type="molecule type" value="Genomic_DNA"/>
</dbReference>
<reference evidence="11 12" key="1">
    <citation type="submission" date="2015-03" db="EMBL/GenBank/DDBJ databases">
        <title>Draft genome sequence of Elstera litoralis.</title>
        <authorList>
            <person name="Rahalkar M.C."/>
            <person name="Dhakephalkar P.K."/>
            <person name="Pore S.D."/>
            <person name="Arora P."/>
            <person name="Kapse N.G."/>
            <person name="Pandit P.S."/>
        </authorList>
    </citation>
    <scope>NUCLEOTIDE SEQUENCE [LARGE SCALE GENOMIC DNA]</scope>
    <source>
        <strain evidence="11 12">Dia-1</strain>
    </source>
</reference>
<evidence type="ECO:0000256" key="6">
    <source>
        <dbReference type="ARBA" id="ARBA00022967"/>
    </source>
</evidence>
<evidence type="ECO:0000256" key="8">
    <source>
        <dbReference type="RuleBase" id="RU364083"/>
    </source>
</evidence>
<organism evidence="11 12">
    <name type="scientific">Elstera litoralis</name>
    <dbReference type="NCBI Taxonomy" id="552518"/>
    <lineage>
        <taxon>Bacteria</taxon>
        <taxon>Pseudomonadati</taxon>
        <taxon>Pseudomonadota</taxon>
        <taxon>Alphaproteobacteria</taxon>
        <taxon>Rhodospirillales</taxon>
        <taxon>Rhodospirillaceae</taxon>
        <taxon>Elstera</taxon>
    </lineage>
</organism>
<name>A0A0F3IRW0_9PROT</name>
<dbReference type="AlphaFoldDB" id="A0A0F3IRW0"/>
<evidence type="ECO:0000313" key="12">
    <source>
        <dbReference type="Proteomes" id="UP000033774"/>
    </source>
</evidence>
<feature type="domain" description="ABC transporter" evidence="10">
    <location>
        <begin position="37"/>
        <end position="267"/>
    </location>
</feature>
<dbReference type="InterPro" id="IPR003593">
    <property type="entry name" value="AAA+_ATPase"/>
</dbReference>
<keyword evidence="4 8" id="KW-0547">Nucleotide-binding</keyword>
<evidence type="ECO:0000256" key="2">
    <source>
        <dbReference type="ARBA" id="ARBA00022475"/>
    </source>
</evidence>
<dbReference type="FunFam" id="3.40.50.300:FF:000133">
    <property type="entry name" value="Spermidine/putrescine import ATP-binding protein PotA"/>
    <property type="match status" value="1"/>
</dbReference>
<dbReference type="Pfam" id="PF08402">
    <property type="entry name" value="TOBE_2"/>
    <property type="match status" value="1"/>
</dbReference>
<dbReference type="PANTHER" id="PTHR42781">
    <property type="entry name" value="SPERMIDINE/PUTRESCINE IMPORT ATP-BINDING PROTEIN POTA"/>
    <property type="match status" value="1"/>
</dbReference>
<evidence type="ECO:0000256" key="9">
    <source>
        <dbReference type="SAM" id="MobiDB-lite"/>
    </source>
</evidence>
<dbReference type="PATRIC" id="fig|552518.3.peg.2096"/>
<feature type="compositionally biased region" description="Low complexity" evidence="9">
    <location>
        <begin position="1"/>
        <end position="10"/>
    </location>
</feature>
<keyword evidence="1 8" id="KW-0813">Transport</keyword>
<keyword evidence="12" id="KW-1185">Reference proteome</keyword>
<keyword evidence="5 8" id="KW-0067">ATP-binding</keyword>
<keyword evidence="3" id="KW-0997">Cell inner membrane</keyword>
<dbReference type="NCBIfam" id="TIGR01187">
    <property type="entry name" value="potA"/>
    <property type="match status" value="1"/>
</dbReference>
<dbReference type="InterPro" id="IPR003439">
    <property type="entry name" value="ABC_transporter-like_ATP-bd"/>
</dbReference>
<dbReference type="InterPro" id="IPR017879">
    <property type="entry name" value="PotA_ATP-bd"/>
</dbReference>
<keyword evidence="7 8" id="KW-0472">Membrane</keyword>
<keyword evidence="2 8" id="KW-1003">Cell membrane</keyword>
<evidence type="ECO:0000256" key="5">
    <source>
        <dbReference type="ARBA" id="ARBA00022840"/>
    </source>
</evidence>
<evidence type="ECO:0000256" key="7">
    <source>
        <dbReference type="ARBA" id="ARBA00023136"/>
    </source>
</evidence>
<dbReference type="PANTHER" id="PTHR42781:SF5">
    <property type="entry name" value="PUTRESCINE TRANSPORT ATP-BINDING PROTEIN POTG"/>
    <property type="match status" value="1"/>
</dbReference>
<sequence length="394" mass="43297">MPNVPPAATANPPPRSLGGVSGQRVQPWRDPSAKPMIQIQEVRKTFGDFVAVDGVSVDIFPGELFALLGGSGCGKTTLLRMLAGFEIPTEGRILIDGQDMSTVPPYARPVNMMFQSYALFPHMSVEQNVGFGLRMDGVSKADTANRVAEALDLVQMGSFAKRRPHQLSGGQRQRVALARSLIKRPKVLLLDEPLGALDKKLREQTQLELLNIQSKVGITFVIVTHDQEEAMTLADRISVMDRGRIQQLGTPAEIYEFPKNRFVANFIGSVNLFEATLAVDEPDRAELDCPDFGGRIHVGHGVTGTIGMEFSVAVRPEKIRMSRKPLVDLPNQMQGTIKQIVYLGDISIYFIEVGGGKQVRVTQPNLDRWAEGEFTWEDRVHIGWAADGGVVLAQ</sequence>
<dbReference type="GO" id="GO:0005524">
    <property type="term" value="F:ATP binding"/>
    <property type="evidence" value="ECO:0007669"/>
    <property type="project" value="UniProtKB-KW"/>
</dbReference>
<dbReference type="InterPro" id="IPR013611">
    <property type="entry name" value="Transp-assoc_OB_typ2"/>
</dbReference>
<dbReference type="SUPFAM" id="SSF50331">
    <property type="entry name" value="MOP-like"/>
    <property type="match status" value="1"/>
</dbReference>
<evidence type="ECO:0000256" key="1">
    <source>
        <dbReference type="ARBA" id="ARBA00022448"/>
    </source>
</evidence>
<comment type="function">
    <text evidence="8">Part of the ABC transporter complex PotABCD involved in spermidine/putrescine import. Responsible for energy coupling to the transport system.</text>
</comment>
<comment type="subunit">
    <text evidence="8">The complex is composed of two ATP-binding proteins (PotA), two transmembrane proteins (PotB and PotC) and a solute-binding protein (PotD).</text>
</comment>
<keyword evidence="6 8" id="KW-1278">Translocase</keyword>
<evidence type="ECO:0000256" key="4">
    <source>
        <dbReference type="ARBA" id="ARBA00022741"/>
    </source>
</evidence>
<dbReference type="InterPro" id="IPR005893">
    <property type="entry name" value="PotA-like"/>
</dbReference>
<dbReference type="GO" id="GO:0015594">
    <property type="term" value="F:ABC-type putrescine transporter activity"/>
    <property type="evidence" value="ECO:0007669"/>
    <property type="project" value="InterPro"/>
</dbReference>
<gene>
    <name evidence="8" type="primary">potA</name>
    <name evidence="11" type="ORF">VZ95_12460</name>
</gene>
<dbReference type="PROSITE" id="PS00211">
    <property type="entry name" value="ABC_TRANSPORTER_1"/>
    <property type="match status" value="1"/>
</dbReference>
<dbReference type="InterPro" id="IPR050093">
    <property type="entry name" value="ABC_SmlMolc_Importer"/>
</dbReference>
<evidence type="ECO:0000313" key="11">
    <source>
        <dbReference type="EMBL" id="KJV09283.1"/>
    </source>
</evidence>